<dbReference type="PROSITE" id="PS01131">
    <property type="entry name" value="RRNA_A_DIMETH"/>
    <property type="match status" value="1"/>
</dbReference>
<dbReference type="SMART" id="SM00650">
    <property type="entry name" value="rADc"/>
    <property type="match status" value="1"/>
</dbReference>
<dbReference type="InterPro" id="IPR023165">
    <property type="entry name" value="rRNA_Ade_diMease-like_C"/>
</dbReference>
<gene>
    <name evidence="8" type="ORF">UFOPK4098_01606</name>
</gene>
<evidence type="ECO:0000256" key="6">
    <source>
        <dbReference type="ARBA" id="ARBA00022884"/>
    </source>
</evidence>
<evidence type="ECO:0000313" key="8">
    <source>
        <dbReference type="EMBL" id="CAB5031604.1"/>
    </source>
</evidence>
<dbReference type="InterPro" id="IPR001737">
    <property type="entry name" value="KsgA/Erm"/>
</dbReference>
<accession>A0A6J7RS52</accession>
<dbReference type="InterPro" id="IPR020596">
    <property type="entry name" value="rRNA_Ade_Mease_Trfase_CS"/>
</dbReference>
<dbReference type="InterPro" id="IPR029063">
    <property type="entry name" value="SAM-dependent_MTases_sf"/>
</dbReference>
<dbReference type="Gene3D" id="1.10.8.100">
    <property type="entry name" value="Ribosomal RNA adenine dimethylase-like, domain 2"/>
    <property type="match status" value="1"/>
</dbReference>
<keyword evidence="6" id="KW-0694">RNA-binding</keyword>
<evidence type="ECO:0000256" key="1">
    <source>
        <dbReference type="ARBA" id="ARBA00022490"/>
    </source>
</evidence>
<keyword evidence="5" id="KW-0949">S-adenosyl-L-methionine</keyword>
<proteinExistence type="inferred from homology"/>
<dbReference type="SUPFAM" id="SSF53335">
    <property type="entry name" value="S-adenosyl-L-methionine-dependent methyltransferases"/>
    <property type="match status" value="1"/>
</dbReference>
<dbReference type="CDD" id="cd02440">
    <property type="entry name" value="AdoMet_MTases"/>
    <property type="match status" value="1"/>
</dbReference>
<evidence type="ECO:0000256" key="4">
    <source>
        <dbReference type="ARBA" id="ARBA00022679"/>
    </source>
</evidence>
<keyword evidence="3" id="KW-0489">Methyltransferase</keyword>
<keyword evidence="2" id="KW-0698">rRNA processing</keyword>
<dbReference type="FunFam" id="3.40.50.150:FF:000023">
    <property type="entry name" value="Ribosomal RNA small subunit methyltransferase A"/>
    <property type="match status" value="1"/>
</dbReference>
<keyword evidence="1" id="KW-0963">Cytoplasm</keyword>
<evidence type="ECO:0000256" key="3">
    <source>
        <dbReference type="ARBA" id="ARBA00022603"/>
    </source>
</evidence>
<organism evidence="8">
    <name type="scientific">freshwater metagenome</name>
    <dbReference type="NCBI Taxonomy" id="449393"/>
    <lineage>
        <taxon>unclassified sequences</taxon>
        <taxon>metagenomes</taxon>
        <taxon>ecological metagenomes</taxon>
    </lineage>
</organism>
<dbReference type="GO" id="GO:0005829">
    <property type="term" value="C:cytosol"/>
    <property type="evidence" value="ECO:0007669"/>
    <property type="project" value="TreeGrafter"/>
</dbReference>
<dbReference type="GO" id="GO:0000179">
    <property type="term" value="F:rRNA (adenine-N6,N6-)-dimethyltransferase activity"/>
    <property type="evidence" value="ECO:0007669"/>
    <property type="project" value="InterPro"/>
</dbReference>
<dbReference type="InterPro" id="IPR011530">
    <property type="entry name" value="rRNA_adenine_dimethylase"/>
</dbReference>
<dbReference type="NCBIfam" id="TIGR00755">
    <property type="entry name" value="ksgA"/>
    <property type="match status" value="1"/>
</dbReference>
<dbReference type="PANTHER" id="PTHR11727:SF7">
    <property type="entry name" value="DIMETHYLADENOSINE TRANSFERASE-RELATED"/>
    <property type="match status" value="1"/>
</dbReference>
<dbReference type="InterPro" id="IPR020598">
    <property type="entry name" value="rRNA_Ade_methylase_Trfase_N"/>
</dbReference>
<evidence type="ECO:0000259" key="7">
    <source>
        <dbReference type="SMART" id="SM00650"/>
    </source>
</evidence>
<dbReference type="GO" id="GO:0003723">
    <property type="term" value="F:RNA binding"/>
    <property type="evidence" value="ECO:0007669"/>
    <property type="project" value="UniProtKB-KW"/>
</dbReference>
<reference evidence="8" key="1">
    <citation type="submission" date="2020-05" db="EMBL/GenBank/DDBJ databases">
        <authorList>
            <person name="Chiriac C."/>
            <person name="Salcher M."/>
            <person name="Ghai R."/>
            <person name="Kavagutti S V."/>
        </authorList>
    </citation>
    <scope>NUCLEOTIDE SEQUENCE</scope>
</reference>
<dbReference type="HAMAP" id="MF_00607">
    <property type="entry name" value="16SrRNA_methyltr_A"/>
    <property type="match status" value="1"/>
</dbReference>
<evidence type="ECO:0000256" key="2">
    <source>
        <dbReference type="ARBA" id="ARBA00022552"/>
    </source>
</evidence>
<dbReference type="EMBL" id="CAFBPN010000157">
    <property type="protein sequence ID" value="CAB5031604.1"/>
    <property type="molecule type" value="Genomic_DNA"/>
</dbReference>
<dbReference type="AlphaFoldDB" id="A0A6J7RS52"/>
<dbReference type="Gene3D" id="3.40.50.150">
    <property type="entry name" value="Vaccinia Virus protein VP39"/>
    <property type="match status" value="1"/>
</dbReference>
<dbReference type="PANTHER" id="PTHR11727">
    <property type="entry name" value="DIMETHYLADENOSINE TRANSFERASE"/>
    <property type="match status" value="1"/>
</dbReference>
<keyword evidence="4" id="KW-0808">Transferase</keyword>
<dbReference type="Pfam" id="PF00398">
    <property type="entry name" value="RrnaAD"/>
    <property type="match status" value="1"/>
</dbReference>
<dbReference type="PROSITE" id="PS51689">
    <property type="entry name" value="SAM_RNA_A_N6_MT"/>
    <property type="match status" value="1"/>
</dbReference>
<evidence type="ECO:0000256" key="5">
    <source>
        <dbReference type="ARBA" id="ARBA00022691"/>
    </source>
</evidence>
<feature type="domain" description="Ribosomal RNA adenine methylase transferase N-terminal" evidence="7">
    <location>
        <begin position="33"/>
        <end position="214"/>
    </location>
</feature>
<sequence>MTLSRPQVAALLADNGLAPQRSLGQNFVVDPNTVRKIARIADVRSGDIVLEIGAGLGSLTAALAETGAQVIAVEVDRGIVPVLREQMAGIPNVEVVEADAMTLNWHEFLTDINARHNRSADATFHLVANLPYNIATPLVADLLDGVPAIHSMLVMVQSEVGERLCAAPGTEAYGALSVKIAYWANAQIAGSVPPTVFLPRPKVDSALVKIVRHTTLPLGDVAPEALFHLVRTGFAKRRKMLRSALAGVVSAEQFVEADVEATLRAEQLDLAAWGRLVRVTHPIR</sequence>
<protein>
    <submittedName>
        <fullName evidence="8">Unannotated protein</fullName>
    </submittedName>
</protein>
<name>A0A6J7RS52_9ZZZZ</name>